<gene>
    <name evidence="7 10" type="primary">ispG</name>
    <name evidence="10" type="synonym">gcpE</name>
    <name evidence="10" type="ORF">IAD12_04730</name>
</gene>
<dbReference type="NCBIfam" id="TIGR00612">
    <property type="entry name" value="ispG_gcpE"/>
    <property type="match status" value="1"/>
</dbReference>
<evidence type="ECO:0000256" key="2">
    <source>
        <dbReference type="ARBA" id="ARBA00022723"/>
    </source>
</evidence>
<keyword evidence="6 7" id="KW-0414">Isoprene biosynthesis</keyword>
<dbReference type="Pfam" id="PF04551">
    <property type="entry name" value="GcpE"/>
    <property type="match status" value="1"/>
</dbReference>
<dbReference type="InterPro" id="IPR011005">
    <property type="entry name" value="Dihydropteroate_synth-like_sf"/>
</dbReference>
<reference evidence="10" key="1">
    <citation type="submission" date="2020-10" db="EMBL/GenBank/DDBJ databases">
        <authorList>
            <person name="Gilroy R."/>
        </authorList>
    </citation>
    <scope>NUCLEOTIDE SEQUENCE</scope>
    <source>
        <strain evidence="10">CHK176-22527</strain>
    </source>
</reference>
<dbReference type="SUPFAM" id="SSF51717">
    <property type="entry name" value="Dihydropteroate synthetase-like"/>
    <property type="match status" value="1"/>
</dbReference>
<comment type="cofactor">
    <cofactor evidence="7">
        <name>[4Fe-4S] cluster</name>
        <dbReference type="ChEBI" id="CHEBI:49883"/>
    </cofactor>
    <text evidence="7">Binds 1 [4Fe-4S] cluster.</text>
</comment>
<keyword evidence="5 7" id="KW-0411">Iron-sulfur</keyword>
<feature type="domain" description="IspG C-terminal" evidence="9">
    <location>
        <begin position="256"/>
        <end position="345"/>
    </location>
</feature>
<feature type="binding site" evidence="7">
    <location>
        <position position="299"/>
    </location>
    <ligand>
        <name>[4Fe-4S] cluster</name>
        <dbReference type="ChEBI" id="CHEBI:49883"/>
    </ligand>
</feature>
<dbReference type="SUPFAM" id="SSF56014">
    <property type="entry name" value="Nitrite and sulphite reductase 4Fe-4S domain-like"/>
    <property type="match status" value="1"/>
</dbReference>
<name>A0A9D1HCK3_9FIRM</name>
<feature type="binding site" evidence="7">
    <location>
        <position position="263"/>
    </location>
    <ligand>
        <name>[4Fe-4S] cluster</name>
        <dbReference type="ChEBI" id="CHEBI:49883"/>
    </ligand>
</feature>
<dbReference type="GO" id="GO:0141197">
    <property type="term" value="F:4-hydroxy-3-methylbut-2-enyl-diphosphate synthase activity (flavodoxin)"/>
    <property type="evidence" value="ECO:0007669"/>
    <property type="project" value="UniProtKB-EC"/>
</dbReference>
<comment type="function">
    <text evidence="7">Converts 2C-methyl-D-erythritol 2,4-cyclodiphosphate (ME-2,4cPP) into 1-hydroxy-2-methyl-2-(E)-butenyl 4-diphosphate.</text>
</comment>
<dbReference type="PANTHER" id="PTHR30454">
    <property type="entry name" value="4-HYDROXY-3-METHYLBUT-2-EN-1-YL DIPHOSPHATE SYNTHASE"/>
    <property type="match status" value="1"/>
</dbReference>
<evidence type="ECO:0000313" key="11">
    <source>
        <dbReference type="Proteomes" id="UP000824159"/>
    </source>
</evidence>
<dbReference type="EMBL" id="DVLX01000056">
    <property type="protein sequence ID" value="HIT99541.1"/>
    <property type="molecule type" value="Genomic_DNA"/>
</dbReference>
<feature type="domain" description="IspG TIM-barrel" evidence="8">
    <location>
        <begin position="3"/>
        <end position="241"/>
    </location>
</feature>
<keyword evidence="4 7" id="KW-0408">Iron</keyword>
<comment type="similarity">
    <text evidence="7">Belongs to the IspG family.</text>
</comment>
<evidence type="ECO:0000313" key="10">
    <source>
        <dbReference type="EMBL" id="HIT99541.1"/>
    </source>
</evidence>
<proteinExistence type="inferred from homology"/>
<evidence type="ECO:0000256" key="4">
    <source>
        <dbReference type="ARBA" id="ARBA00023004"/>
    </source>
</evidence>
<dbReference type="GO" id="GO:0019288">
    <property type="term" value="P:isopentenyl diphosphate biosynthetic process, methylerythritol 4-phosphate pathway"/>
    <property type="evidence" value="ECO:0007669"/>
    <property type="project" value="UniProtKB-UniRule"/>
</dbReference>
<dbReference type="FunFam" id="3.20.20.20:FF:000001">
    <property type="entry name" value="4-hydroxy-3-methylbut-2-en-1-yl diphosphate synthase (flavodoxin)"/>
    <property type="match status" value="1"/>
</dbReference>
<dbReference type="AlphaFoldDB" id="A0A9D1HCK3"/>
<comment type="pathway">
    <text evidence="7">Isoprenoid biosynthesis; isopentenyl diphosphate biosynthesis via DXP pathway; isopentenyl diphosphate from 1-deoxy-D-xylulose 5-phosphate: step 5/6.</text>
</comment>
<dbReference type="Pfam" id="PF26540">
    <property type="entry name" value="GcpE_C"/>
    <property type="match status" value="1"/>
</dbReference>
<sequence>MKRAVYCGNVKIGGDEPISIQSMTNTKTADVKATLKQIEELKEAGCQIVRLAVPDMDSADAFREIRKKCDIPMVADIHFDHRLALKAIEAGADKIRINPGNIGSEEGIIKIVKLAKERRIPIRVGVNSGSLEKDILKKYSKVTAQGLAESALRNAEILEKHGFEDIVVSLKSSDVKMNYDAYKIVDAKSDYPLHIGVTEAGTPERGKIKSAAGIGALLLEGIGDTMRVSLTADPVKEVVFAKELLASLGIRKDDIEIVSCPTCGRTEVDLEKIAESIEARTEELRKKGVSGIRIAVMGCVVNGPGEARDSDIGVACGRGKGVIFSKGEIISTVEEEDIAEEIIRLAGEYDRNTGRFD</sequence>
<organism evidence="10 11">
    <name type="scientific">Candidatus Allocopromorpha excrementavium</name>
    <dbReference type="NCBI Taxonomy" id="2840741"/>
    <lineage>
        <taxon>Bacteria</taxon>
        <taxon>Bacillati</taxon>
        <taxon>Bacillota</taxon>
        <taxon>Clostridia</taxon>
        <taxon>Eubacteriales</taxon>
        <taxon>Eubacteriaceae</taxon>
        <taxon>Eubacteriaceae incertae sedis</taxon>
        <taxon>Candidatus Allocopromorpha</taxon>
    </lineage>
</organism>
<dbReference type="NCBIfam" id="NF001540">
    <property type="entry name" value="PRK00366.1"/>
    <property type="match status" value="1"/>
</dbReference>
<dbReference type="Gene3D" id="3.30.413.10">
    <property type="entry name" value="Sulfite Reductase Hemoprotein, domain 1"/>
    <property type="match status" value="1"/>
</dbReference>
<dbReference type="EC" id="1.17.7.3" evidence="7"/>
<evidence type="ECO:0000256" key="6">
    <source>
        <dbReference type="ARBA" id="ARBA00023229"/>
    </source>
</evidence>
<keyword evidence="1 7" id="KW-0004">4Fe-4S</keyword>
<evidence type="ECO:0000256" key="7">
    <source>
        <dbReference type="HAMAP-Rule" id="MF_00159"/>
    </source>
</evidence>
<keyword evidence="3 7" id="KW-0560">Oxidoreductase</keyword>
<dbReference type="PANTHER" id="PTHR30454:SF0">
    <property type="entry name" value="4-HYDROXY-3-METHYLBUT-2-EN-1-YL DIPHOSPHATE SYNTHASE (FERREDOXIN), CHLOROPLASTIC"/>
    <property type="match status" value="1"/>
</dbReference>
<dbReference type="InterPro" id="IPR058579">
    <property type="entry name" value="IspG_C"/>
</dbReference>
<comment type="caution">
    <text evidence="10">The sequence shown here is derived from an EMBL/GenBank/DDBJ whole genome shotgun (WGS) entry which is preliminary data.</text>
</comment>
<evidence type="ECO:0000259" key="8">
    <source>
        <dbReference type="Pfam" id="PF04551"/>
    </source>
</evidence>
<accession>A0A9D1HCK3</accession>
<dbReference type="GO" id="GO:0016114">
    <property type="term" value="P:terpenoid biosynthetic process"/>
    <property type="evidence" value="ECO:0007669"/>
    <property type="project" value="InterPro"/>
</dbReference>
<feature type="binding site" evidence="7">
    <location>
        <position position="306"/>
    </location>
    <ligand>
        <name>[4Fe-4S] cluster</name>
        <dbReference type="ChEBI" id="CHEBI:49883"/>
    </ligand>
</feature>
<evidence type="ECO:0000256" key="5">
    <source>
        <dbReference type="ARBA" id="ARBA00023014"/>
    </source>
</evidence>
<reference evidence="10" key="2">
    <citation type="journal article" date="2021" name="PeerJ">
        <title>Extensive microbial diversity within the chicken gut microbiome revealed by metagenomics and culture.</title>
        <authorList>
            <person name="Gilroy R."/>
            <person name="Ravi A."/>
            <person name="Getino M."/>
            <person name="Pursley I."/>
            <person name="Horton D.L."/>
            <person name="Alikhan N.F."/>
            <person name="Baker D."/>
            <person name="Gharbi K."/>
            <person name="Hall N."/>
            <person name="Watson M."/>
            <person name="Adriaenssens E.M."/>
            <person name="Foster-Nyarko E."/>
            <person name="Jarju S."/>
            <person name="Secka A."/>
            <person name="Antonio M."/>
            <person name="Oren A."/>
            <person name="Chaudhuri R.R."/>
            <person name="La Ragione R."/>
            <person name="Hildebrand F."/>
            <person name="Pallen M.J."/>
        </authorList>
    </citation>
    <scope>NUCLEOTIDE SEQUENCE</scope>
    <source>
        <strain evidence="10">CHK176-22527</strain>
    </source>
</reference>
<dbReference type="InterPro" id="IPR058578">
    <property type="entry name" value="IspG_TIM"/>
</dbReference>
<comment type="catalytic activity">
    <reaction evidence="7">
        <text>(2E)-4-hydroxy-3-methylbut-2-enyl diphosphate + oxidized [flavodoxin] + H2O + 2 H(+) = 2-C-methyl-D-erythritol 2,4-cyclic diphosphate + reduced [flavodoxin]</text>
        <dbReference type="Rhea" id="RHEA:43604"/>
        <dbReference type="Rhea" id="RHEA-COMP:10622"/>
        <dbReference type="Rhea" id="RHEA-COMP:10623"/>
        <dbReference type="ChEBI" id="CHEBI:15377"/>
        <dbReference type="ChEBI" id="CHEBI:15378"/>
        <dbReference type="ChEBI" id="CHEBI:57618"/>
        <dbReference type="ChEBI" id="CHEBI:58210"/>
        <dbReference type="ChEBI" id="CHEBI:58483"/>
        <dbReference type="ChEBI" id="CHEBI:128753"/>
        <dbReference type="EC" id="1.17.7.3"/>
    </reaction>
</comment>
<keyword evidence="2 7" id="KW-0479">Metal-binding</keyword>
<evidence type="ECO:0000259" key="9">
    <source>
        <dbReference type="Pfam" id="PF26540"/>
    </source>
</evidence>
<dbReference type="InterPro" id="IPR004588">
    <property type="entry name" value="IspG_bac-typ"/>
</dbReference>
<dbReference type="Proteomes" id="UP000824159">
    <property type="component" value="Unassembled WGS sequence"/>
</dbReference>
<protein>
    <recommendedName>
        <fullName evidence="7">4-hydroxy-3-methylbut-2-en-1-yl diphosphate synthase (flavodoxin)</fullName>
        <ecNumber evidence="7">1.17.7.3</ecNumber>
    </recommendedName>
    <alternativeName>
        <fullName evidence="7">1-hydroxy-2-methyl-2-(E)-butenyl 4-diphosphate synthase</fullName>
    </alternativeName>
</protein>
<dbReference type="GO" id="GO:0005506">
    <property type="term" value="F:iron ion binding"/>
    <property type="evidence" value="ECO:0007669"/>
    <property type="project" value="InterPro"/>
</dbReference>
<dbReference type="InterPro" id="IPR045854">
    <property type="entry name" value="NO2/SO3_Rdtase_4Fe4S_sf"/>
</dbReference>
<evidence type="ECO:0000256" key="3">
    <source>
        <dbReference type="ARBA" id="ARBA00023002"/>
    </source>
</evidence>
<evidence type="ECO:0000256" key="1">
    <source>
        <dbReference type="ARBA" id="ARBA00022485"/>
    </source>
</evidence>
<dbReference type="GO" id="GO:0046429">
    <property type="term" value="F:4-hydroxy-3-methylbut-2-en-1-yl diphosphate synthase activity (ferredoxin)"/>
    <property type="evidence" value="ECO:0007669"/>
    <property type="project" value="UniProtKB-UniRule"/>
</dbReference>
<dbReference type="HAMAP" id="MF_00159">
    <property type="entry name" value="IspG"/>
    <property type="match status" value="1"/>
</dbReference>
<dbReference type="Gene3D" id="3.20.20.20">
    <property type="entry name" value="Dihydropteroate synthase-like"/>
    <property type="match status" value="1"/>
</dbReference>
<feature type="binding site" evidence="7">
    <location>
        <position position="260"/>
    </location>
    <ligand>
        <name>[4Fe-4S] cluster</name>
        <dbReference type="ChEBI" id="CHEBI:49883"/>
    </ligand>
</feature>
<dbReference type="GO" id="GO:0051539">
    <property type="term" value="F:4 iron, 4 sulfur cluster binding"/>
    <property type="evidence" value="ECO:0007669"/>
    <property type="project" value="UniProtKB-UniRule"/>
</dbReference>
<dbReference type="PIRSF" id="PIRSF004640">
    <property type="entry name" value="IspG"/>
    <property type="match status" value="1"/>
</dbReference>
<dbReference type="InterPro" id="IPR016425">
    <property type="entry name" value="IspG_bac"/>
</dbReference>